<organism evidence="3 4">
    <name type="scientific">Aquisphaera giovannonii</name>
    <dbReference type="NCBI Taxonomy" id="406548"/>
    <lineage>
        <taxon>Bacteria</taxon>
        <taxon>Pseudomonadati</taxon>
        <taxon>Planctomycetota</taxon>
        <taxon>Planctomycetia</taxon>
        <taxon>Isosphaerales</taxon>
        <taxon>Isosphaeraceae</taxon>
        <taxon>Aquisphaera</taxon>
    </lineage>
</organism>
<protein>
    <recommendedName>
        <fullName evidence="5">Tetratricopeptide repeat-like domain-containing protein</fullName>
    </recommendedName>
</protein>
<reference evidence="3 4" key="1">
    <citation type="submission" date="2019-08" db="EMBL/GenBank/DDBJ databases">
        <title>Deep-cultivation of Planctomycetes and their phenomic and genomic characterization uncovers novel biology.</title>
        <authorList>
            <person name="Wiegand S."/>
            <person name="Jogler M."/>
            <person name="Boedeker C."/>
            <person name="Pinto D."/>
            <person name="Vollmers J."/>
            <person name="Rivas-Marin E."/>
            <person name="Kohn T."/>
            <person name="Peeters S.H."/>
            <person name="Heuer A."/>
            <person name="Rast P."/>
            <person name="Oberbeckmann S."/>
            <person name="Bunk B."/>
            <person name="Jeske O."/>
            <person name="Meyerdierks A."/>
            <person name="Storesund J.E."/>
            <person name="Kallscheuer N."/>
            <person name="Luecker S."/>
            <person name="Lage O.M."/>
            <person name="Pohl T."/>
            <person name="Merkel B.J."/>
            <person name="Hornburger P."/>
            <person name="Mueller R.-W."/>
            <person name="Bruemmer F."/>
            <person name="Labrenz M."/>
            <person name="Spormann A.M."/>
            <person name="Op den Camp H."/>
            <person name="Overmann J."/>
            <person name="Amann R."/>
            <person name="Jetten M.S.M."/>
            <person name="Mascher T."/>
            <person name="Medema M.H."/>
            <person name="Devos D.P."/>
            <person name="Kaster A.-K."/>
            <person name="Ovreas L."/>
            <person name="Rohde M."/>
            <person name="Galperin M.Y."/>
            <person name="Jogler C."/>
        </authorList>
    </citation>
    <scope>NUCLEOTIDE SEQUENCE [LARGE SCALE GENOMIC DNA]</scope>
    <source>
        <strain evidence="3 4">OJF2</strain>
    </source>
</reference>
<feature type="region of interest" description="Disordered" evidence="1">
    <location>
        <begin position="243"/>
        <end position="333"/>
    </location>
</feature>
<keyword evidence="4" id="KW-1185">Reference proteome</keyword>
<feature type="transmembrane region" description="Helical" evidence="2">
    <location>
        <begin position="53"/>
        <end position="74"/>
    </location>
</feature>
<evidence type="ECO:0000313" key="4">
    <source>
        <dbReference type="Proteomes" id="UP000324233"/>
    </source>
</evidence>
<accession>A0A5B9VYB2</accession>
<keyword evidence="2" id="KW-0812">Transmembrane</keyword>
<evidence type="ECO:0000313" key="3">
    <source>
        <dbReference type="EMBL" id="QEH33149.1"/>
    </source>
</evidence>
<evidence type="ECO:0000256" key="1">
    <source>
        <dbReference type="SAM" id="MobiDB-lite"/>
    </source>
</evidence>
<dbReference type="InterPro" id="IPR011990">
    <property type="entry name" value="TPR-like_helical_dom_sf"/>
</dbReference>
<sequence>MKNEPARAAGTPKTIPVRHQFEHEVPTQIHHSEEDMMVLARWTKHALENPTRFWGTIAAAVIGLLAIVLGATWMSTGTAANSEVWSRLETAKSPADKVKLAEDFPQSPAALWARLEAASNYFDQGVTDLPNNRDVALPTLKKALDNYNDVVKEAPKDSPQARAAAFGKARTLEARNELPKAIEQYELVAKTWPDTPEAAKAKELAAELQKPETVAFYKDLYAYTPPKVNLPPMGTQNLDLPPIVPAPGGEASPGIGTGSLPFTPLVPPPSPQPVEKADTSKPAVQSGSGPAQAIPDAPFSIDLKATPKAGNTAPPVTTPDPTKPQLPLEKPKP</sequence>
<gene>
    <name evidence="3" type="ORF">OJF2_16460</name>
</gene>
<dbReference type="Proteomes" id="UP000324233">
    <property type="component" value="Chromosome"/>
</dbReference>
<keyword evidence="2" id="KW-0472">Membrane</keyword>
<evidence type="ECO:0008006" key="5">
    <source>
        <dbReference type="Google" id="ProtNLM"/>
    </source>
</evidence>
<dbReference type="KEGG" id="agv:OJF2_16460"/>
<dbReference type="EMBL" id="CP042997">
    <property type="protein sequence ID" value="QEH33149.1"/>
    <property type="molecule type" value="Genomic_DNA"/>
</dbReference>
<dbReference type="Gene3D" id="1.25.40.10">
    <property type="entry name" value="Tetratricopeptide repeat domain"/>
    <property type="match status" value="1"/>
</dbReference>
<proteinExistence type="predicted"/>
<evidence type="ECO:0000256" key="2">
    <source>
        <dbReference type="SAM" id="Phobius"/>
    </source>
</evidence>
<dbReference type="AlphaFoldDB" id="A0A5B9VYB2"/>
<dbReference type="RefSeq" id="WP_210420457.1">
    <property type="nucleotide sequence ID" value="NZ_CP042997.1"/>
</dbReference>
<dbReference type="SUPFAM" id="SSF48452">
    <property type="entry name" value="TPR-like"/>
    <property type="match status" value="1"/>
</dbReference>
<keyword evidence="2" id="KW-1133">Transmembrane helix</keyword>
<name>A0A5B9VYB2_9BACT</name>